<gene>
    <name evidence="6" type="ORF">HPB51_023133</name>
</gene>
<dbReference type="GO" id="GO:0007156">
    <property type="term" value="P:homophilic cell adhesion via plasma membrane adhesion molecules"/>
    <property type="evidence" value="ECO:0007669"/>
    <property type="project" value="TreeGrafter"/>
</dbReference>
<dbReference type="PROSITE" id="PS50835">
    <property type="entry name" value="IG_LIKE"/>
    <property type="match status" value="1"/>
</dbReference>
<reference evidence="6" key="2">
    <citation type="submission" date="2021-09" db="EMBL/GenBank/DDBJ databases">
        <authorList>
            <person name="Jia N."/>
            <person name="Wang J."/>
            <person name="Shi W."/>
            <person name="Du L."/>
            <person name="Sun Y."/>
            <person name="Zhan W."/>
            <person name="Jiang J."/>
            <person name="Wang Q."/>
            <person name="Zhang B."/>
            <person name="Ji P."/>
            <person name="Sakyi L.B."/>
            <person name="Cui X."/>
            <person name="Yuan T."/>
            <person name="Jiang B."/>
            <person name="Yang W."/>
            <person name="Lam T.T.-Y."/>
            <person name="Chang Q."/>
            <person name="Ding S."/>
            <person name="Wang X."/>
            <person name="Zhu J."/>
            <person name="Ruan X."/>
            <person name="Zhao L."/>
            <person name="Wei J."/>
            <person name="Que T."/>
            <person name="Du C."/>
            <person name="Cheng J."/>
            <person name="Dai P."/>
            <person name="Han X."/>
            <person name="Huang E."/>
            <person name="Gao Y."/>
            <person name="Liu J."/>
            <person name="Shao H."/>
            <person name="Ye R."/>
            <person name="Li L."/>
            <person name="Wei W."/>
            <person name="Wang X."/>
            <person name="Wang C."/>
            <person name="Huo Q."/>
            <person name="Li W."/>
            <person name="Guo W."/>
            <person name="Chen H."/>
            <person name="Chen S."/>
            <person name="Zhou L."/>
            <person name="Zhou L."/>
            <person name="Ni X."/>
            <person name="Tian J."/>
            <person name="Zhou Y."/>
            <person name="Sheng Y."/>
            <person name="Liu T."/>
            <person name="Pan Y."/>
            <person name="Xia L."/>
            <person name="Li J."/>
            <person name="Zhao F."/>
            <person name="Cao W."/>
        </authorList>
    </citation>
    <scope>NUCLEOTIDE SEQUENCE</scope>
    <source>
        <strain evidence="6">Rmic-2018</strain>
        <tissue evidence="6">Larvae</tissue>
    </source>
</reference>
<keyword evidence="7" id="KW-1185">Reference proteome</keyword>
<dbReference type="EMBL" id="JABSTU010000009">
    <property type="protein sequence ID" value="KAH8022255.1"/>
    <property type="molecule type" value="Genomic_DNA"/>
</dbReference>
<dbReference type="Proteomes" id="UP000821866">
    <property type="component" value="Chromosome 7"/>
</dbReference>
<sequence>MLSPNADDDASGPVRWRRERRPSALLLAWITFLLQNRQAASLEPVRLQPLHFLRSVAAGDNVQTMCAVQSGDEVDFSWRKDGQPLSAIGHRLVIHSLPTTSILLIKNATVFDAGNYTCVGRNALGHDSVTAQLRVEDSVEVPPGPRWQGFSDSSIELSSVSRQDVGTYRCRADNGLGQVSADIELVVRGLPADRKLFLAGAVKKEVKGTTLGFCRRPTALRLTLALHWKSAWPPALPGESKTATPRLHETDPLTGRKATSSSEKATSRHKHIDSLHKTSRGDI</sequence>
<dbReference type="Gene3D" id="2.60.40.10">
    <property type="entry name" value="Immunoglobulins"/>
    <property type="match status" value="2"/>
</dbReference>
<evidence type="ECO:0000256" key="3">
    <source>
        <dbReference type="ARBA" id="ARBA00023319"/>
    </source>
</evidence>
<evidence type="ECO:0000313" key="6">
    <source>
        <dbReference type="EMBL" id="KAH8022255.1"/>
    </source>
</evidence>
<dbReference type="InterPro" id="IPR003598">
    <property type="entry name" value="Ig_sub2"/>
</dbReference>
<dbReference type="InterPro" id="IPR036179">
    <property type="entry name" value="Ig-like_dom_sf"/>
</dbReference>
<keyword evidence="1" id="KW-0732">Signal</keyword>
<dbReference type="InterPro" id="IPR013783">
    <property type="entry name" value="Ig-like_fold"/>
</dbReference>
<dbReference type="FunFam" id="2.60.40.10:FF:000333">
    <property type="entry name" value="Down syndrome cell adhesion molecule"/>
    <property type="match status" value="1"/>
</dbReference>
<protein>
    <recommendedName>
        <fullName evidence="5">Ig-like domain-containing protein</fullName>
    </recommendedName>
</protein>
<feature type="compositionally biased region" description="Basic and acidic residues" evidence="4">
    <location>
        <begin position="272"/>
        <end position="283"/>
    </location>
</feature>
<dbReference type="PANTHER" id="PTHR45080:SF8">
    <property type="entry name" value="IG-LIKE DOMAIN-CONTAINING PROTEIN"/>
    <property type="match status" value="1"/>
</dbReference>
<dbReference type="InterPro" id="IPR050958">
    <property type="entry name" value="Cell_Adh-Cytoskel_Orgn"/>
</dbReference>
<feature type="domain" description="Ig-like" evidence="5">
    <location>
        <begin position="49"/>
        <end position="136"/>
    </location>
</feature>
<dbReference type="SUPFAM" id="SSF48726">
    <property type="entry name" value="Immunoglobulin"/>
    <property type="match status" value="2"/>
</dbReference>
<keyword evidence="3" id="KW-0393">Immunoglobulin domain</keyword>
<evidence type="ECO:0000256" key="2">
    <source>
        <dbReference type="ARBA" id="ARBA00023157"/>
    </source>
</evidence>
<dbReference type="GO" id="GO:0005886">
    <property type="term" value="C:plasma membrane"/>
    <property type="evidence" value="ECO:0007669"/>
    <property type="project" value="TreeGrafter"/>
</dbReference>
<keyword evidence="2" id="KW-1015">Disulfide bond</keyword>
<evidence type="ECO:0000256" key="1">
    <source>
        <dbReference type="ARBA" id="ARBA00022729"/>
    </source>
</evidence>
<dbReference type="SMART" id="SM00408">
    <property type="entry name" value="IGc2"/>
    <property type="match status" value="1"/>
</dbReference>
<comment type="caution">
    <text evidence="6">The sequence shown here is derived from an EMBL/GenBank/DDBJ whole genome shotgun (WGS) entry which is preliminary data.</text>
</comment>
<dbReference type="Pfam" id="PF07679">
    <property type="entry name" value="I-set"/>
    <property type="match status" value="2"/>
</dbReference>
<name>A0A9J6DJG3_RHIMP</name>
<evidence type="ECO:0000313" key="7">
    <source>
        <dbReference type="Proteomes" id="UP000821866"/>
    </source>
</evidence>
<dbReference type="InterPro" id="IPR003599">
    <property type="entry name" value="Ig_sub"/>
</dbReference>
<reference evidence="6" key="1">
    <citation type="journal article" date="2020" name="Cell">
        <title>Large-Scale Comparative Analyses of Tick Genomes Elucidate Their Genetic Diversity and Vector Capacities.</title>
        <authorList>
            <consortium name="Tick Genome and Microbiome Consortium (TIGMIC)"/>
            <person name="Jia N."/>
            <person name="Wang J."/>
            <person name="Shi W."/>
            <person name="Du L."/>
            <person name="Sun Y."/>
            <person name="Zhan W."/>
            <person name="Jiang J.F."/>
            <person name="Wang Q."/>
            <person name="Zhang B."/>
            <person name="Ji P."/>
            <person name="Bell-Sakyi L."/>
            <person name="Cui X.M."/>
            <person name="Yuan T.T."/>
            <person name="Jiang B.G."/>
            <person name="Yang W.F."/>
            <person name="Lam T.T."/>
            <person name="Chang Q.C."/>
            <person name="Ding S.J."/>
            <person name="Wang X.J."/>
            <person name="Zhu J.G."/>
            <person name="Ruan X.D."/>
            <person name="Zhao L."/>
            <person name="Wei J.T."/>
            <person name="Ye R.Z."/>
            <person name="Que T.C."/>
            <person name="Du C.H."/>
            <person name="Zhou Y.H."/>
            <person name="Cheng J.X."/>
            <person name="Dai P.F."/>
            <person name="Guo W.B."/>
            <person name="Han X.H."/>
            <person name="Huang E.J."/>
            <person name="Li L.F."/>
            <person name="Wei W."/>
            <person name="Gao Y.C."/>
            <person name="Liu J.Z."/>
            <person name="Shao H.Z."/>
            <person name="Wang X."/>
            <person name="Wang C.C."/>
            <person name="Yang T.C."/>
            <person name="Huo Q.B."/>
            <person name="Li W."/>
            <person name="Chen H.Y."/>
            <person name="Chen S.E."/>
            <person name="Zhou L.G."/>
            <person name="Ni X.B."/>
            <person name="Tian J.H."/>
            <person name="Sheng Y."/>
            <person name="Liu T."/>
            <person name="Pan Y.S."/>
            <person name="Xia L.Y."/>
            <person name="Li J."/>
            <person name="Zhao F."/>
            <person name="Cao W.C."/>
        </authorList>
    </citation>
    <scope>NUCLEOTIDE SEQUENCE</scope>
    <source>
        <strain evidence="6">Rmic-2018</strain>
    </source>
</reference>
<organism evidence="6 7">
    <name type="scientific">Rhipicephalus microplus</name>
    <name type="common">Cattle tick</name>
    <name type="synonym">Boophilus microplus</name>
    <dbReference type="NCBI Taxonomy" id="6941"/>
    <lineage>
        <taxon>Eukaryota</taxon>
        <taxon>Metazoa</taxon>
        <taxon>Ecdysozoa</taxon>
        <taxon>Arthropoda</taxon>
        <taxon>Chelicerata</taxon>
        <taxon>Arachnida</taxon>
        <taxon>Acari</taxon>
        <taxon>Parasitiformes</taxon>
        <taxon>Ixodida</taxon>
        <taxon>Ixodoidea</taxon>
        <taxon>Ixodidae</taxon>
        <taxon>Rhipicephalinae</taxon>
        <taxon>Rhipicephalus</taxon>
        <taxon>Boophilus</taxon>
    </lineage>
</organism>
<dbReference type="InterPro" id="IPR007110">
    <property type="entry name" value="Ig-like_dom"/>
</dbReference>
<feature type="region of interest" description="Disordered" evidence="4">
    <location>
        <begin position="235"/>
        <end position="283"/>
    </location>
</feature>
<dbReference type="AlphaFoldDB" id="A0A9J6DJG3"/>
<evidence type="ECO:0000259" key="5">
    <source>
        <dbReference type="PROSITE" id="PS50835"/>
    </source>
</evidence>
<dbReference type="PANTHER" id="PTHR45080">
    <property type="entry name" value="CONTACTIN 5"/>
    <property type="match status" value="1"/>
</dbReference>
<dbReference type="SMART" id="SM00409">
    <property type="entry name" value="IG"/>
    <property type="match status" value="2"/>
</dbReference>
<evidence type="ECO:0000256" key="4">
    <source>
        <dbReference type="SAM" id="MobiDB-lite"/>
    </source>
</evidence>
<accession>A0A9J6DJG3</accession>
<proteinExistence type="predicted"/>
<dbReference type="InterPro" id="IPR013098">
    <property type="entry name" value="Ig_I-set"/>
</dbReference>